<keyword evidence="4" id="KW-1185">Reference proteome</keyword>
<feature type="region of interest" description="Disordered" evidence="1">
    <location>
        <begin position="1041"/>
        <end position="1110"/>
    </location>
</feature>
<evidence type="ECO:0000313" key="3">
    <source>
        <dbReference type="EMBL" id="KXT01509.1"/>
    </source>
</evidence>
<keyword evidence="2" id="KW-1133">Transmembrane helix</keyword>
<keyword evidence="2" id="KW-0812">Transmembrane</keyword>
<feature type="compositionally biased region" description="Low complexity" evidence="1">
    <location>
        <begin position="1050"/>
        <end position="1063"/>
    </location>
</feature>
<reference evidence="3 4" key="1">
    <citation type="submission" date="2015-07" db="EMBL/GenBank/DDBJ databases">
        <title>Comparative genomics of the Sigatoka disease complex on banana suggests a link between parallel evolutionary changes in Pseudocercospora fijiensis and Pseudocercospora eumusae and increased virulence on the banana host.</title>
        <authorList>
            <person name="Chang T.-C."/>
            <person name="Salvucci A."/>
            <person name="Crous P.W."/>
            <person name="Stergiopoulos I."/>
        </authorList>
    </citation>
    <scope>NUCLEOTIDE SEQUENCE [LARGE SCALE GENOMIC DNA]</scope>
    <source>
        <strain evidence="3 4">CBS 114824</strain>
    </source>
</reference>
<feature type="compositionally biased region" description="Basic and acidic residues" evidence="1">
    <location>
        <begin position="401"/>
        <end position="433"/>
    </location>
</feature>
<feature type="compositionally biased region" description="Polar residues" evidence="1">
    <location>
        <begin position="532"/>
        <end position="547"/>
    </location>
</feature>
<feature type="transmembrane region" description="Helical" evidence="2">
    <location>
        <begin position="33"/>
        <end position="57"/>
    </location>
</feature>
<feature type="compositionally biased region" description="Basic and acidic residues" evidence="1">
    <location>
        <begin position="1094"/>
        <end position="1110"/>
    </location>
</feature>
<feature type="region of interest" description="Disordered" evidence="1">
    <location>
        <begin position="884"/>
        <end position="910"/>
    </location>
</feature>
<feature type="compositionally biased region" description="Polar residues" evidence="1">
    <location>
        <begin position="470"/>
        <end position="486"/>
    </location>
</feature>
<feature type="region of interest" description="Disordered" evidence="1">
    <location>
        <begin position="924"/>
        <end position="1007"/>
    </location>
</feature>
<dbReference type="Proteomes" id="UP000070133">
    <property type="component" value="Unassembled WGS sequence"/>
</dbReference>
<feature type="compositionally biased region" description="Polar residues" evidence="1">
    <location>
        <begin position="1432"/>
        <end position="1463"/>
    </location>
</feature>
<feature type="region of interest" description="Disordered" evidence="1">
    <location>
        <begin position="1406"/>
        <end position="1499"/>
    </location>
</feature>
<evidence type="ECO:0000313" key="4">
    <source>
        <dbReference type="Proteomes" id="UP000070133"/>
    </source>
</evidence>
<feature type="compositionally biased region" description="Polar residues" evidence="1">
    <location>
        <begin position="772"/>
        <end position="781"/>
    </location>
</feature>
<gene>
    <name evidence="3" type="ORF">AC578_4550</name>
</gene>
<feature type="compositionally biased region" description="Low complexity" evidence="1">
    <location>
        <begin position="499"/>
        <end position="514"/>
    </location>
</feature>
<dbReference type="OrthoDB" id="3649626at2759"/>
<feature type="compositionally biased region" description="Polar residues" evidence="1">
    <location>
        <begin position="884"/>
        <end position="908"/>
    </location>
</feature>
<feature type="region of interest" description="Disordered" evidence="1">
    <location>
        <begin position="376"/>
        <end position="656"/>
    </location>
</feature>
<feature type="compositionally biased region" description="Polar residues" evidence="1">
    <location>
        <begin position="717"/>
        <end position="732"/>
    </location>
</feature>
<feature type="compositionally biased region" description="Polar residues" evidence="1">
    <location>
        <begin position="636"/>
        <end position="649"/>
    </location>
</feature>
<feature type="region of interest" description="Disordered" evidence="1">
    <location>
        <begin position="717"/>
        <end position="781"/>
    </location>
</feature>
<name>A0A139HGM7_9PEZI</name>
<organism evidence="3 4">
    <name type="scientific">Pseudocercospora eumusae</name>
    <dbReference type="NCBI Taxonomy" id="321146"/>
    <lineage>
        <taxon>Eukaryota</taxon>
        <taxon>Fungi</taxon>
        <taxon>Dikarya</taxon>
        <taxon>Ascomycota</taxon>
        <taxon>Pezizomycotina</taxon>
        <taxon>Dothideomycetes</taxon>
        <taxon>Dothideomycetidae</taxon>
        <taxon>Mycosphaerellales</taxon>
        <taxon>Mycosphaerellaceae</taxon>
        <taxon>Pseudocercospora</taxon>
    </lineage>
</organism>
<comment type="caution">
    <text evidence="3">The sequence shown here is derived from an EMBL/GenBank/DDBJ whole genome shotgun (WGS) entry which is preliminary data.</text>
</comment>
<protein>
    <submittedName>
        <fullName evidence="3">Uncharacterized protein</fullName>
    </submittedName>
</protein>
<feature type="compositionally biased region" description="Polar residues" evidence="1">
    <location>
        <begin position="595"/>
        <end position="619"/>
    </location>
</feature>
<feature type="compositionally biased region" description="Polar residues" evidence="1">
    <location>
        <begin position="940"/>
        <end position="965"/>
    </location>
</feature>
<keyword evidence="2" id="KW-0472">Membrane</keyword>
<feature type="transmembrane region" description="Helical" evidence="2">
    <location>
        <begin position="6"/>
        <end position="21"/>
    </location>
</feature>
<proteinExistence type="predicted"/>
<evidence type="ECO:0000256" key="2">
    <source>
        <dbReference type="SAM" id="Phobius"/>
    </source>
</evidence>
<sequence>MADHAFVHVFALAAIAALLANEHIPQEHKNRAWYIALVCLYPFLALEVAIWSFALYMGVQNAWLTTLQTLESFWTMIKTYRDDTPFLNHSTTTPLDLSDALFVLLTVAVAGAAIYFNLLNPPQWSRDPRNVSAARPRNAAEPSSNALPDAVAIELDAAAGHILSPVEGPIREARENISSRASRNVSAARPHNAAEPSFNALPDAMAIELDAAADQISSPVEGPIRVARENISSRASRNVSAIRPHNAAEPSFNALPDAMAIDLDAAADQISLPVEGPIRVTRENMAPPTSAQDPRFHTWLRRVDLPSNTRRYASALFTCSDIWLHPIFPWRSMKTRKVQKMMKEQEQRIEDILQMRQQCPGAETDAKIAQKYGSFYWPKSDSSTTTDRKEPNVFKSNTNDDEPRKEPNTSKNTAHNDKAQADSADDSKDKPSEEVNEDSAVPEQQYEVPLDNITKDFETAPSRPEESEESTNAVDNVTSAPTQNVSYAGGVETGLRSATSSSGSNDGQDGQTSSLAQHLEAPVAAGNDSEESTNAVDNVTSAPTQHVSYAGGVETGLRSATSSSGSNDGQDGQTRSLAQHLEASVAAGNDDNQDDISMTDANADSELSNDAGGQTSSLAQHLEASVAAGNDDNQDDISMNDANAVSELSNDAGEQHQTFASDDAMDILPLSNNGPDTEVQSGNAPVEYQIGAASGSMAGDVMKEAVAQTMPAAPSLAQNLESHSEEQSTSNVMDEDEDMPEVPPQDESQPIHADENDSQPSNFAPAPISMHPPQSSLFNTPMQRSMDVSNAFSSRAAQQNMAGPMFNAAENEPSQEVLASKGAPQTFQSSFGTNGLPPAFGAGLAFGKFPKSVNFFAPSGVPPGPFTTGSIGRPSMDISTAIQTASQPRMGGNEQQSASTVGSPSLHSQAKPFKFDTSMLNLGNSSVGVNKRPTEHSEDTSNLANSTTVVQTSSPRNDQQSTAVRSGQPKEDSQKGVAELAPAQAVRSQDVMPEAASSENTHGDQLHREGDHIPVLHQHAPLNSDAFEGSLLPRNIIKATGTSRRRRMPATSSTALASSDAVSGQKQTKRQVDDAEQNVAAVTSSGDELVQAEEPVRPYVRREPPNHADTTKAQFVDDRPIDFLKDYDIPFDSKLEHARKLMRNWYRDLHASKTSQATSLQGLEKYCQEVKYCYAFFDSDETTAHALPKRKLTADDKISDQQLLDLDTCIAYARELPGDRDAVQDFVKEMKLLRGKMADRRKQWVRDEREEKCQAPEPINDRPKWMRAKVIAACKALVAEGKTALSVENELKDPNSELQQDFLKNVNSWMTDLILFKEAQEDEWNEAIRMSWGRYTARLMRDMEAALRPIVEPVFKARPSKIRARLSNGLYELWDDIREGKVARSLIDAQGRDLWVTDDIPYPISKPKLGRSSGPIPGFMTSRTTAPEPEEGQSTIIRASRPNVNGAATPSVGIASSSKSNESQAHRLGQDGQSNAVAGPETPRGNISPSHNQDMFPDGRNNALLTIEQDDPERERKENLIHQWLTHSSDSFREILMGGASKLDLQHVKAMAVLLQNRLHALQTKVDPNRHFWIPDALLDPQTVLGKARASCRTLNEYLHGVVELVRNKLAEKKQEDAAHDKLPEHLRMLQQTCSDLADADSCFKPERAHSDISKGAAWPFMTVPGLQRYLVGRSIANKSVRDDLSSNAIRLRQDMMDMDKSIAALVLFMRNHRQAWNDMANGVFGRRFLQIMAPFAATLQKFLAPLFQTTETGFEFLKSLLQNLQNIMDDLKLRHPNGA</sequence>
<dbReference type="EMBL" id="LFZN01000054">
    <property type="protein sequence ID" value="KXT01509.1"/>
    <property type="molecule type" value="Genomic_DNA"/>
</dbReference>
<accession>A0A139HGM7</accession>
<evidence type="ECO:0000256" key="1">
    <source>
        <dbReference type="SAM" id="MobiDB-lite"/>
    </source>
</evidence>
<feature type="compositionally biased region" description="Low complexity" evidence="1">
    <location>
        <begin position="562"/>
        <end position="573"/>
    </location>
</feature>